<dbReference type="AlphaFoldDB" id="A0A371IDE5"/>
<dbReference type="Pfam" id="PF03732">
    <property type="entry name" value="Retrotrans_gag"/>
    <property type="match status" value="1"/>
</dbReference>
<evidence type="ECO:0000259" key="1">
    <source>
        <dbReference type="Pfam" id="PF03732"/>
    </source>
</evidence>
<dbReference type="PANTHER" id="PTHR33223">
    <property type="entry name" value="CCHC-TYPE DOMAIN-CONTAINING PROTEIN"/>
    <property type="match status" value="1"/>
</dbReference>
<name>A0A371IDE5_MUCPR</name>
<feature type="domain" description="Retrotransposon gag" evidence="1">
    <location>
        <begin position="15"/>
        <end position="80"/>
    </location>
</feature>
<protein>
    <recommendedName>
        <fullName evidence="1">Retrotransposon gag domain-containing protein</fullName>
    </recommendedName>
</protein>
<reference evidence="2" key="1">
    <citation type="submission" date="2018-05" db="EMBL/GenBank/DDBJ databases">
        <title>Draft genome of Mucuna pruriens seed.</title>
        <authorList>
            <person name="Nnadi N.E."/>
            <person name="Vos R."/>
            <person name="Hasami M.H."/>
            <person name="Devisetty U.K."/>
            <person name="Aguiy J.C."/>
        </authorList>
    </citation>
    <scope>NUCLEOTIDE SEQUENCE [LARGE SCALE GENOMIC DNA]</scope>
    <source>
        <strain evidence="2">JCA_2017</strain>
    </source>
</reference>
<dbReference type="InterPro" id="IPR005162">
    <property type="entry name" value="Retrotrans_gag_dom"/>
</dbReference>
<evidence type="ECO:0000313" key="2">
    <source>
        <dbReference type="EMBL" id="RDY13028.1"/>
    </source>
</evidence>
<dbReference type="EMBL" id="QJKJ01000355">
    <property type="protein sequence ID" value="RDY13028.1"/>
    <property type="molecule type" value="Genomic_DNA"/>
</dbReference>
<keyword evidence="3" id="KW-1185">Reference proteome</keyword>
<proteinExistence type="predicted"/>
<dbReference type="PANTHER" id="PTHR33223:SF3">
    <property type="match status" value="1"/>
</dbReference>
<feature type="non-terminal residue" evidence="2">
    <location>
        <position position="1"/>
    </location>
</feature>
<gene>
    <name evidence="2" type="ORF">CR513_02103</name>
</gene>
<evidence type="ECO:0000313" key="3">
    <source>
        <dbReference type="Proteomes" id="UP000257109"/>
    </source>
</evidence>
<dbReference type="Proteomes" id="UP000257109">
    <property type="component" value="Unassembled WGS sequence"/>
</dbReference>
<accession>A0A371IDE5</accession>
<dbReference type="OrthoDB" id="1689420at2759"/>
<comment type="caution">
    <text evidence="2">The sequence shown here is derived from an EMBL/GenBank/DDBJ whole genome shotgun (WGS) entry which is preliminary data.</text>
</comment>
<organism evidence="2 3">
    <name type="scientific">Mucuna pruriens</name>
    <name type="common">Velvet bean</name>
    <name type="synonym">Dolichos pruriens</name>
    <dbReference type="NCBI Taxonomy" id="157652"/>
    <lineage>
        <taxon>Eukaryota</taxon>
        <taxon>Viridiplantae</taxon>
        <taxon>Streptophyta</taxon>
        <taxon>Embryophyta</taxon>
        <taxon>Tracheophyta</taxon>
        <taxon>Spermatophyta</taxon>
        <taxon>Magnoliopsida</taxon>
        <taxon>eudicotyledons</taxon>
        <taxon>Gunneridae</taxon>
        <taxon>Pentapetalae</taxon>
        <taxon>rosids</taxon>
        <taxon>fabids</taxon>
        <taxon>Fabales</taxon>
        <taxon>Fabaceae</taxon>
        <taxon>Papilionoideae</taxon>
        <taxon>50 kb inversion clade</taxon>
        <taxon>NPAAA clade</taxon>
        <taxon>indigoferoid/millettioid clade</taxon>
        <taxon>Phaseoleae</taxon>
        <taxon>Mucuna</taxon>
    </lineage>
</organism>
<sequence length="199" mass="22623">MRTQGILEDYIKMKAFPFSLDGAAKDWLYLQLVMFNTWGDMKRMFLEKFFPASRTTTILKEICRIRQHLMETWHKYWERFAPPDQRIVAVAVLYEGLLMMDGNMVDAANRGDLMDKTPAAARHLILNMESNTQQFGIRGGVGTSRVSKLGKPVDGAHISSEASRCRPAPISRATSMWDLCLDGAPYSYVPHFAGVRDEN</sequence>